<protein>
    <recommendedName>
        <fullName evidence="2">Phytanoyl-CoA dioxygenase</fullName>
    </recommendedName>
</protein>
<dbReference type="SUPFAM" id="SSF51197">
    <property type="entry name" value="Clavaminate synthase-like"/>
    <property type="match status" value="1"/>
</dbReference>
<dbReference type="EMBL" id="HBGE01007495">
    <property type="protein sequence ID" value="CAD9094784.1"/>
    <property type="molecule type" value="Transcribed_RNA"/>
</dbReference>
<accession>A0A7S1L7F1</accession>
<dbReference type="PROSITE" id="PS51257">
    <property type="entry name" value="PROKAR_LIPOPROTEIN"/>
    <property type="match status" value="1"/>
</dbReference>
<sequence>MVLLRLVSRRGCLALLAVGLVVACWAHALKLVTLLRPLVLEPSGLAEAAWALPERRLSHEEQEALGRDGVLLVRGLVSDARLLKAILPAMQQHEQFDEGVYLKSYNYNGAVRALLRDGPLGALAADAMRAKGAKIDGAPIWGRSEHGDRSAYYRGWHQDARHMPDMLSIWLAVTNAPHALDFVRGSHRFQAEVLRACNDSLRLGAPGLSVAEERCVRRFRRERLDPLLGRSSLLWEDLRPGDAWLFNSAVLHRGRNWPLPRLAIAARTVPFDPVNCGENSSACCRDIDVKGRVLSIYPRRRSSLACVRDRVLARPQWLWPHLDDRLPSSTPESLRWIIAALSQAAFGRSGSLRSGVLQLNGLLPESLRIHVDS</sequence>
<evidence type="ECO:0000313" key="1">
    <source>
        <dbReference type="EMBL" id="CAD9094784.1"/>
    </source>
</evidence>
<organism evidence="1">
    <name type="scientific">Alexandrium catenella</name>
    <name type="common">Red tide dinoflagellate</name>
    <name type="synonym">Gonyaulax catenella</name>
    <dbReference type="NCBI Taxonomy" id="2925"/>
    <lineage>
        <taxon>Eukaryota</taxon>
        <taxon>Sar</taxon>
        <taxon>Alveolata</taxon>
        <taxon>Dinophyceae</taxon>
        <taxon>Gonyaulacales</taxon>
        <taxon>Pyrocystaceae</taxon>
        <taxon>Alexandrium</taxon>
    </lineage>
</organism>
<dbReference type="AlphaFoldDB" id="A0A7S1L7F1"/>
<evidence type="ECO:0008006" key="2">
    <source>
        <dbReference type="Google" id="ProtNLM"/>
    </source>
</evidence>
<reference evidence="1" key="1">
    <citation type="submission" date="2021-01" db="EMBL/GenBank/DDBJ databases">
        <authorList>
            <person name="Corre E."/>
            <person name="Pelletier E."/>
            <person name="Niang G."/>
            <person name="Scheremetjew M."/>
            <person name="Finn R."/>
            <person name="Kale V."/>
            <person name="Holt S."/>
            <person name="Cochrane G."/>
            <person name="Meng A."/>
            <person name="Brown T."/>
            <person name="Cohen L."/>
        </authorList>
    </citation>
    <scope>NUCLEOTIDE SEQUENCE</scope>
    <source>
        <strain evidence="1">OF101</strain>
    </source>
</reference>
<gene>
    <name evidence="1" type="ORF">ACAT0790_LOCUS4518</name>
</gene>
<proteinExistence type="predicted"/>
<name>A0A7S1L7F1_ALECA</name>
<dbReference type="Gene3D" id="2.60.120.620">
    <property type="entry name" value="q2cbj1_9rhob like domain"/>
    <property type="match status" value="1"/>
</dbReference>